<proteinExistence type="predicted"/>
<protein>
    <submittedName>
        <fullName evidence="3">Uncharacterized protein</fullName>
    </submittedName>
</protein>
<feature type="transmembrane region" description="Helical" evidence="1">
    <location>
        <begin position="327"/>
        <end position="347"/>
    </location>
</feature>
<dbReference type="Proteomes" id="UP000282185">
    <property type="component" value="Unassembled WGS sequence"/>
</dbReference>
<keyword evidence="1" id="KW-0812">Transmembrane</keyword>
<name>A0A345YQ75_9MICO</name>
<feature type="transmembrane region" description="Helical" evidence="1">
    <location>
        <begin position="64"/>
        <end position="81"/>
    </location>
</feature>
<feature type="transmembrane region" description="Helical" evidence="1">
    <location>
        <begin position="34"/>
        <end position="52"/>
    </location>
</feature>
<feature type="transmembrane region" description="Helical" evidence="1">
    <location>
        <begin position="500"/>
        <end position="525"/>
    </location>
</feature>
<reference evidence="2 4" key="1">
    <citation type="submission" date="2018-07" db="EMBL/GenBank/DDBJ databases">
        <title>Brachybacterium saurashtrense DSM 23186 genome sequence.</title>
        <authorList>
            <person name="Guo L."/>
        </authorList>
    </citation>
    <scope>NUCLEOTIDE SEQUENCE [LARGE SCALE GENOMIC DNA]</scope>
    <source>
        <strain evidence="2 4">DSM 23186</strain>
    </source>
</reference>
<evidence type="ECO:0000313" key="5">
    <source>
        <dbReference type="Proteomes" id="UP000282185"/>
    </source>
</evidence>
<dbReference type="Proteomes" id="UP000254236">
    <property type="component" value="Chromosome"/>
</dbReference>
<dbReference type="Pfam" id="PF20176">
    <property type="entry name" value="DUF6541"/>
    <property type="match status" value="1"/>
</dbReference>
<keyword evidence="1" id="KW-0472">Membrane</keyword>
<dbReference type="AlphaFoldDB" id="A0A345YQ75"/>
<feature type="transmembrane region" description="Helical" evidence="1">
    <location>
        <begin position="246"/>
        <end position="265"/>
    </location>
</feature>
<feature type="transmembrane region" description="Helical" evidence="1">
    <location>
        <begin position="271"/>
        <end position="292"/>
    </location>
</feature>
<feature type="transmembrane region" description="Helical" evidence="1">
    <location>
        <begin position="126"/>
        <end position="145"/>
    </location>
</feature>
<feature type="transmembrane region" description="Helical" evidence="1">
    <location>
        <begin position="304"/>
        <end position="321"/>
    </location>
</feature>
<feature type="transmembrane region" description="Helical" evidence="1">
    <location>
        <begin position="215"/>
        <end position="237"/>
    </location>
</feature>
<feature type="transmembrane region" description="Helical" evidence="1">
    <location>
        <begin position="359"/>
        <end position="380"/>
    </location>
</feature>
<dbReference type="KEGG" id="bsau:DWV08_10960"/>
<organism evidence="3 5">
    <name type="scientific">Brachybacterium saurashtrense</name>
    <dbReference type="NCBI Taxonomy" id="556288"/>
    <lineage>
        <taxon>Bacteria</taxon>
        <taxon>Bacillati</taxon>
        <taxon>Actinomycetota</taxon>
        <taxon>Actinomycetes</taxon>
        <taxon>Micrococcales</taxon>
        <taxon>Dermabacteraceae</taxon>
        <taxon>Brachybacterium</taxon>
    </lineage>
</organism>
<dbReference type="RefSeq" id="WP_115413825.1">
    <property type="nucleotide sequence ID" value="NZ_CP031356.1"/>
</dbReference>
<sequence length="681" mass="70499">MLTALHTLAALGAAGLVLSVPGIPLVLALRLRPLTALVAVVPASLLVITLAAEAGHLLSVPWTPLSPLLLAPVLGAALWPLRRRLGAGPEPEAVGPDAAHAAEHAAAVRSFATPLDALAASARGRAAAILTGAVIGGGAILVQALTVMGSVRAVSQTYDNVFHLNAVRHILRLGDASAWTVGGMTALPGVERFYPALWHQAVSLVVQLSGQEIPLASNVVMLLLAGVVWPLGLMALLRTCTTAGPLGWMAAGALAGVTGTFPLTMMSFGILLPYFLSMALMPMVMIVLVHLGGPAPDSPQRLRPAQVAVLLPVACGAAALAHPQAVFGGLVLGVPLLVWACLVRARERLGRGPGTGRRLWPLLTVTAGVLALAVPAWLLLRPTPGASFWTPTASVREAVGQTLSLAGNASPTWVPLGLVMLVCAAAVLRGSGSRWPLVPCAAVMAMSVLARSVPEGPMRYLLTGNWYSDTHRIVALLAVAAIPVLALGLEVLLRRAARSLPVLGGSASPVVAIAVVLALLVASLLSPSARTSTSFAAAQWQSDRLLSADERELLERLPAVVPEDAVIATNALNGSSLAYALSDREVLNVYMSFQAEPEVHLLNHALDEARTDPEVCEAAQELGVEYALDFGAREVGPGSATYLGLNEISQTGAAEVVLQVGEAKLLRMLPCRTTATRAGTA</sequence>
<keyword evidence="1" id="KW-1133">Transmembrane helix</keyword>
<feature type="transmembrane region" description="Helical" evidence="1">
    <location>
        <begin position="412"/>
        <end position="428"/>
    </location>
</feature>
<evidence type="ECO:0000313" key="2">
    <source>
        <dbReference type="EMBL" id="AXK46077.1"/>
    </source>
</evidence>
<accession>A0A345YQ75</accession>
<dbReference type="InterPro" id="IPR046671">
    <property type="entry name" value="DUF6541"/>
</dbReference>
<dbReference type="EMBL" id="CP031356">
    <property type="protein sequence ID" value="AXK46077.1"/>
    <property type="molecule type" value="Genomic_DNA"/>
</dbReference>
<dbReference type="OrthoDB" id="3169698at2"/>
<feature type="transmembrane region" description="Helical" evidence="1">
    <location>
        <begin position="6"/>
        <end position="27"/>
    </location>
</feature>
<feature type="transmembrane region" description="Helical" evidence="1">
    <location>
        <begin position="473"/>
        <end position="493"/>
    </location>
</feature>
<feature type="transmembrane region" description="Helical" evidence="1">
    <location>
        <begin position="435"/>
        <end position="453"/>
    </location>
</feature>
<keyword evidence="4" id="KW-1185">Reference proteome</keyword>
<evidence type="ECO:0000256" key="1">
    <source>
        <dbReference type="SAM" id="Phobius"/>
    </source>
</evidence>
<gene>
    <name evidence="2" type="ORF">DWV08_10960</name>
    <name evidence="3" type="ORF">DXU92_02710</name>
</gene>
<dbReference type="EMBL" id="QSWH01000002">
    <property type="protein sequence ID" value="RRR23817.1"/>
    <property type="molecule type" value="Genomic_DNA"/>
</dbReference>
<reference evidence="3 5" key="2">
    <citation type="submission" date="2018-08" db="EMBL/GenBank/DDBJ databases">
        <title>Brachybacterium saurashtrense DSM 23186.</title>
        <authorList>
            <person name="Li Y."/>
        </authorList>
    </citation>
    <scope>NUCLEOTIDE SEQUENCE [LARGE SCALE GENOMIC DNA]</scope>
    <source>
        <strain evidence="3 5">DSM 23186</strain>
    </source>
</reference>
<evidence type="ECO:0000313" key="4">
    <source>
        <dbReference type="Proteomes" id="UP000254236"/>
    </source>
</evidence>
<evidence type="ECO:0000313" key="3">
    <source>
        <dbReference type="EMBL" id="RRR23817.1"/>
    </source>
</evidence>